<keyword evidence="9 11" id="KW-0418">Kinase</keyword>
<evidence type="ECO:0000256" key="8">
    <source>
        <dbReference type="ARBA" id="ARBA00022741"/>
    </source>
</evidence>
<organism evidence="15 16">
    <name type="scientific">candidate division WOR-3 bacterium JGI_Cruoil_03_44_89</name>
    <dbReference type="NCBI Taxonomy" id="1973748"/>
    <lineage>
        <taxon>Bacteria</taxon>
        <taxon>Bacteria division WOR-3</taxon>
    </lineage>
</organism>
<keyword evidence="10 11" id="KW-0067">ATP-binding</keyword>
<dbReference type="FunFam" id="3.40.50.1260:FF:000002">
    <property type="entry name" value="Phosphoglycerate kinase"/>
    <property type="match status" value="1"/>
</dbReference>
<feature type="binding site" evidence="11">
    <location>
        <position position="149"/>
    </location>
    <ligand>
        <name>substrate</name>
    </ligand>
</feature>
<evidence type="ECO:0000256" key="2">
    <source>
        <dbReference type="ARBA" id="ARBA00004496"/>
    </source>
</evidence>
<sequence length="389" mass="42306">MLSLKDIDFKGKRVLLRVDFNVPLKEGEITDDTRIQASLETIKYILDRGGRLVIISHLGRPKGRKIQEMSLAPVAQRLSSLISIPVKFIPDCIGHEVENAVTSLRDGEVVLLENLRFYRGEEENDPQFARKLAGLADIYVNDAFATAHRAHASIEGVTHYIKTRAPGFLMEKEIKWLGRVCKSPSHPFLVILGGVKVSTKIGVIENLLPKCDKLLISGGMTYTFFRSLGKGIGSSMVEKDKLDVARKILDKVGNKLLLPSDSVIANRVAEDAEVRVVEEIPDGWIGVDTGPATIERYKREIGSAKTILWNGPPGVFEVDRFLNGTKQIALALKNAKDTGAVVIAGGGDTASAINKLGLKDGFTHISTGGGASLEFLAGKKLPAIAALYE</sequence>
<dbReference type="PIRSF" id="PIRSF000724">
    <property type="entry name" value="Pgk"/>
    <property type="match status" value="1"/>
</dbReference>
<feature type="binding site" evidence="11">
    <location>
        <position position="116"/>
    </location>
    <ligand>
        <name>substrate</name>
    </ligand>
</feature>
<dbReference type="UniPathway" id="UPA00109">
    <property type="reaction ID" value="UER00185"/>
</dbReference>
<evidence type="ECO:0000256" key="10">
    <source>
        <dbReference type="ARBA" id="ARBA00022840"/>
    </source>
</evidence>
<feature type="binding site" evidence="11 12">
    <location>
        <begin position="57"/>
        <end position="60"/>
    </location>
    <ligand>
        <name>substrate</name>
    </ligand>
</feature>
<feature type="binding site" evidence="11">
    <location>
        <position position="34"/>
    </location>
    <ligand>
        <name>substrate</name>
    </ligand>
</feature>
<dbReference type="GO" id="GO:0005524">
    <property type="term" value="F:ATP binding"/>
    <property type="evidence" value="ECO:0007669"/>
    <property type="project" value="UniProtKB-KW"/>
</dbReference>
<dbReference type="PRINTS" id="PR00477">
    <property type="entry name" value="PHGLYCKINASE"/>
</dbReference>
<dbReference type="PANTHER" id="PTHR11406:SF23">
    <property type="entry name" value="PHOSPHOGLYCERATE KINASE 1, CHLOROPLASTIC-RELATED"/>
    <property type="match status" value="1"/>
</dbReference>
<dbReference type="FunFam" id="3.40.50.1260:FF:000001">
    <property type="entry name" value="Phosphoglycerate kinase"/>
    <property type="match status" value="1"/>
</dbReference>
<evidence type="ECO:0000256" key="12">
    <source>
        <dbReference type="PIRSR" id="PIRSR000724-1"/>
    </source>
</evidence>
<proteinExistence type="inferred from homology"/>
<name>A0A235BZ76_UNCW3</name>
<keyword evidence="8 11" id="KW-0547">Nucleotide-binding</keyword>
<dbReference type="GO" id="GO:0004618">
    <property type="term" value="F:phosphoglycerate kinase activity"/>
    <property type="evidence" value="ECO:0007669"/>
    <property type="project" value="UniProtKB-UniRule"/>
</dbReference>
<evidence type="ECO:0000313" key="16">
    <source>
        <dbReference type="Proteomes" id="UP000215215"/>
    </source>
</evidence>
<dbReference type="GO" id="GO:0005829">
    <property type="term" value="C:cytosol"/>
    <property type="evidence" value="ECO:0007669"/>
    <property type="project" value="TreeGrafter"/>
</dbReference>
<feature type="binding site" evidence="11 13">
    <location>
        <position position="317"/>
    </location>
    <ligand>
        <name>ATP</name>
        <dbReference type="ChEBI" id="CHEBI:30616"/>
    </ligand>
</feature>
<keyword evidence="11" id="KW-0324">Glycolysis</keyword>
<comment type="subcellular location">
    <subcellularLocation>
        <location evidence="2 11">Cytoplasm</location>
    </subcellularLocation>
</comment>
<evidence type="ECO:0000256" key="9">
    <source>
        <dbReference type="ARBA" id="ARBA00022777"/>
    </source>
</evidence>
<accession>A0A235BZ76</accession>
<dbReference type="Gene3D" id="3.40.50.1260">
    <property type="entry name" value="Phosphoglycerate kinase, N-terminal domain"/>
    <property type="match status" value="2"/>
</dbReference>
<dbReference type="PROSITE" id="PS00111">
    <property type="entry name" value="PGLYCERATE_KINASE"/>
    <property type="match status" value="1"/>
</dbReference>
<dbReference type="GO" id="GO:0043531">
    <property type="term" value="F:ADP binding"/>
    <property type="evidence" value="ECO:0007669"/>
    <property type="project" value="TreeGrafter"/>
</dbReference>
<dbReference type="EC" id="2.7.2.3" evidence="5 11"/>
<evidence type="ECO:0000256" key="3">
    <source>
        <dbReference type="ARBA" id="ARBA00008982"/>
    </source>
</evidence>
<dbReference type="PANTHER" id="PTHR11406">
    <property type="entry name" value="PHOSPHOGLYCERATE KINASE"/>
    <property type="match status" value="1"/>
</dbReference>
<dbReference type="GO" id="GO:0006096">
    <property type="term" value="P:glycolytic process"/>
    <property type="evidence" value="ECO:0007669"/>
    <property type="project" value="UniProtKB-UniRule"/>
</dbReference>
<evidence type="ECO:0000256" key="6">
    <source>
        <dbReference type="ARBA" id="ARBA00022490"/>
    </source>
</evidence>
<dbReference type="InterPro" id="IPR036043">
    <property type="entry name" value="Phosphoglycerate_kinase_sf"/>
</dbReference>
<keyword evidence="7 11" id="KW-0808">Transferase</keyword>
<evidence type="ECO:0000256" key="5">
    <source>
        <dbReference type="ARBA" id="ARBA00013061"/>
    </source>
</evidence>
<dbReference type="AlphaFoldDB" id="A0A235BZ76"/>
<evidence type="ECO:0000256" key="1">
    <source>
        <dbReference type="ARBA" id="ARBA00000642"/>
    </source>
</evidence>
<comment type="caution">
    <text evidence="15">The sequence shown here is derived from an EMBL/GenBank/DDBJ whole genome shotgun (WGS) entry which is preliminary data.</text>
</comment>
<feature type="binding site" evidence="11 13">
    <location>
        <begin position="346"/>
        <end position="349"/>
    </location>
    <ligand>
        <name>ATP</name>
        <dbReference type="ChEBI" id="CHEBI:30616"/>
    </ligand>
</feature>
<comment type="pathway">
    <text evidence="11">Carbohydrate degradation; glycolysis; pyruvate from D-glyceraldehyde 3-phosphate: step 2/5.</text>
</comment>
<feature type="binding site" evidence="12">
    <location>
        <position position="34"/>
    </location>
    <ligand>
        <name>(2R)-3-phosphoglycerate</name>
        <dbReference type="ChEBI" id="CHEBI:58272"/>
    </ligand>
</feature>
<evidence type="ECO:0000256" key="11">
    <source>
        <dbReference type="HAMAP-Rule" id="MF_00145"/>
    </source>
</evidence>
<feature type="binding site" evidence="12">
    <location>
        <position position="116"/>
    </location>
    <ligand>
        <name>(2R)-3-phosphoglycerate</name>
        <dbReference type="ChEBI" id="CHEBI:58272"/>
    </ligand>
</feature>
<dbReference type="GO" id="GO:0006094">
    <property type="term" value="P:gluconeogenesis"/>
    <property type="evidence" value="ECO:0007669"/>
    <property type="project" value="TreeGrafter"/>
</dbReference>
<feature type="binding site" evidence="11">
    <location>
        <position position="286"/>
    </location>
    <ligand>
        <name>ATP</name>
        <dbReference type="ChEBI" id="CHEBI:30616"/>
    </ligand>
</feature>
<feature type="binding site" evidence="12">
    <location>
        <position position="149"/>
    </location>
    <ligand>
        <name>(2R)-3-phosphoglycerate</name>
        <dbReference type="ChEBI" id="CHEBI:58272"/>
    </ligand>
</feature>
<protein>
    <recommendedName>
        <fullName evidence="5 11">Phosphoglycerate kinase</fullName>
        <ecNumber evidence="5 11">2.7.2.3</ecNumber>
    </recommendedName>
</protein>
<reference evidence="15 16" key="1">
    <citation type="submission" date="2017-07" db="EMBL/GenBank/DDBJ databases">
        <title>Recovery of genomes from metagenomes via a dereplication, aggregation, and scoring strategy.</title>
        <authorList>
            <person name="Sieber C.M."/>
            <person name="Probst A.J."/>
            <person name="Sharrar A."/>
            <person name="Thomas B.C."/>
            <person name="Hess M."/>
            <person name="Tringe S.G."/>
            <person name="Banfield J.F."/>
        </authorList>
    </citation>
    <scope>NUCLEOTIDE SEQUENCE [LARGE SCALE GENOMIC DNA]</scope>
    <source>
        <strain evidence="15">JGI_Cruoil_03_44_89</strain>
    </source>
</reference>
<comment type="subunit">
    <text evidence="4 11">Monomer.</text>
</comment>
<dbReference type="HAMAP" id="MF_00145">
    <property type="entry name" value="Phosphoglyc_kinase"/>
    <property type="match status" value="1"/>
</dbReference>
<evidence type="ECO:0000256" key="4">
    <source>
        <dbReference type="ARBA" id="ARBA00011245"/>
    </source>
</evidence>
<dbReference type="InterPro" id="IPR015911">
    <property type="entry name" value="Phosphoglycerate_kinase_CS"/>
</dbReference>
<evidence type="ECO:0000256" key="14">
    <source>
        <dbReference type="RuleBase" id="RU000532"/>
    </source>
</evidence>
<dbReference type="Pfam" id="PF00162">
    <property type="entry name" value="PGK"/>
    <property type="match status" value="1"/>
</dbReference>
<feature type="binding site" evidence="11 13">
    <location>
        <position position="200"/>
    </location>
    <ligand>
        <name>ATP</name>
        <dbReference type="ChEBI" id="CHEBI:30616"/>
    </ligand>
</feature>
<evidence type="ECO:0000313" key="15">
    <source>
        <dbReference type="EMBL" id="OYD17087.1"/>
    </source>
</evidence>
<evidence type="ECO:0000256" key="7">
    <source>
        <dbReference type="ARBA" id="ARBA00022679"/>
    </source>
</evidence>
<dbReference type="InterPro" id="IPR015824">
    <property type="entry name" value="Phosphoglycerate_kinase_N"/>
</dbReference>
<feature type="binding site" evidence="11 12">
    <location>
        <begin position="19"/>
        <end position="21"/>
    </location>
    <ligand>
        <name>substrate</name>
    </ligand>
</feature>
<gene>
    <name evidence="11 15" type="primary">pgk</name>
    <name evidence="15" type="ORF">CH333_02015</name>
</gene>
<evidence type="ECO:0000256" key="13">
    <source>
        <dbReference type="PIRSR" id="PIRSR000724-2"/>
    </source>
</evidence>
<keyword evidence="6 11" id="KW-0963">Cytoplasm</keyword>
<dbReference type="Proteomes" id="UP000215215">
    <property type="component" value="Unassembled WGS sequence"/>
</dbReference>
<dbReference type="CDD" id="cd00318">
    <property type="entry name" value="Phosphoglycerate_kinase"/>
    <property type="match status" value="1"/>
</dbReference>
<comment type="similarity">
    <text evidence="3 11 14">Belongs to the phosphoglycerate kinase family.</text>
</comment>
<dbReference type="SUPFAM" id="SSF53748">
    <property type="entry name" value="Phosphoglycerate kinase"/>
    <property type="match status" value="1"/>
</dbReference>
<dbReference type="InterPro" id="IPR001576">
    <property type="entry name" value="Phosphoglycerate_kinase"/>
</dbReference>
<dbReference type="EMBL" id="NOZQ01000034">
    <property type="protein sequence ID" value="OYD17087.1"/>
    <property type="molecule type" value="Genomic_DNA"/>
</dbReference>
<comment type="catalytic activity">
    <reaction evidence="1 11 14">
        <text>(2R)-3-phosphoglycerate + ATP = (2R)-3-phospho-glyceroyl phosphate + ADP</text>
        <dbReference type="Rhea" id="RHEA:14801"/>
        <dbReference type="ChEBI" id="CHEBI:30616"/>
        <dbReference type="ChEBI" id="CHEBI:57604"/>
        <dbReference type="ChEBI" id="CHEBI:58272"/>
        <dbReference type="ChEBI" id="CHEBI:456216"/>
        <dbReference type="EC" id="2.7.2.3"/>
    </reaction>
</comment>